<dbReference type="Proteomes" id="UP001524499">
    <property type="component" value="Unassembled WGS sequence"/>
</dbReference>
<organism evidence="2 3">
    <name type="scientific">Methylomonas subterranea</name>
    <dbReference type="NCBI Taxonomy" id="2952225"/>
    <lineage>
        <taxon>Bacteria</taxon>
        <taxon>Pseudomonadati</taxon>
        <taxon>Pseudomonadota</taxon>
        <taxon>Gammaproteobacteria</taxon>
        <taxon>Methylococcales</taxon>
        <taxon>Methylococcaceae</taxon>
        <taxon>Methylomonas</taxon>
    </lineage>
</organism>
<proteinExistence type="predicted"/>
<name>A0ABT1TJ83_9GAMM</name>
<evidence type="ECO:0000256" key="1">
    <source>
        <dbReference type="SAM" id="Coils"/>
    </source>
</evidence>
<evidence type="ECO:0000313" key="3">
    <source>
        <dbReference type="Proteomes" id="UP001524499"/>
    </source>
</evidence>
<feature type="coiled-coil region" evidence="1">
    <location>
        <begin position="19"/>
        <end position="67"/>
    </location>
</feature>
<keyword evidence="3" id="KW-1185">Reference proteome</keyword>
<comment type="caution">
    <text evidence="2">The sequence shown here is derived from an EMBL/GenBank/DDBJ whole genome shotgun (WGS) entry which is preliminary data.</text>
</comment>
<dbReference type="EMBL" id="JANIBJ010000031">
    <property type="protein sequence ID" value="MCQ8105531.1"/>
    <property type="molecule type" value="Genomic_DNA"/>
</dbReference>
<evidence type="ECO:0000313" key="2">
    <source>
        <dbReference type="EMBL" id="MCQ8105531.1"/>
    </source>
</evidence>
<gene>
    <name evidence="2" type="ORF">NP590_15575</name>
</gene>
<protein>
    <submittedName>
        <fullName evidence="2">Uncharacterized protein</fullName>
    </submittedName>
</protein>
<accession>A0ABT1TJ83</accession>
<keyword evidence="1" id="KW-0175">Coiled coil</keyword>
<dbReference type="RefSeq" id="WP_256603536.1">
    <property type="nucleotide sequence ID" value="NZ_JANIBJ010000031.1"/>
</dbReference>
<reference evidence="2 3" key="1">
    <citation type="submission" date="2022-07" db="EMBL/GenBank/DDBJ databases">
        <title>Methylomonas rivi sp. nov., Methylomonas rosea sp. nov., Methylomonas aureus sp. nov. and Methylomonas subterranea sp. nov., four novel methanotrophs isolated from a freshwater creek and the deep terrestrial subsurface.</title>
        <authorList>
            <person name="Abin C."/>
            <person name="Sankaranarayanan K."/>
            <person name="Garner C."/>
            <person name="Sindelar R."/>
            <person name="Kotary K."/>
            <person name="Garner R."/>
            <person name="Barclay S."/>
            <person name="Lawson P."/>
            <person name="Krumholz L."/>
        </authorList>
    </citation>
    <scope>NUCLEOTIDE SEQUENCE [LARGE SCALE GENOMIC DNA]</scope>
    <source>
        <strain evidence="2 3">SURF-2</strain>
    </source>
</reference>
<sequence>MAPALGLRRTIMNLSHKNHAELKQDAQNARDAIAAKQAERQSLLADIRQLNEKIENLSQTLSREEHVMASTSKLKQPSMTAIEFIAKRKELEAMRGELPTMNEALAFLDRSMESLHGELRLINDWINRKLEQSSKDLVAQLAHRFVESSGEDFKTLVAAVIVANGKQMGFSEDVKSLFVKETSSTLCDALFMVLRDAEGYRLPDFGEARRIVSDRLNTVAEAA</sequence>